<evidence type="ECO:0000256" key="1">
    <source>
        <dbReference type="SAM" id="MobiDB-lite"/>
    </source>
</evidence>
<proteinExistence type="predicted"/>
<evidence type="ECO:0000313" key="2">
    <source>
        <dbReference type="EMBL" id="KUI54314.1"/>
    </source>
</evidence>
<evidence type="ECO:0000313" key="3">
    <source>
        <dbReference type="Proteomes" id="UP000078576"/>
    </source>
</evidence>
<name>A0A194URP9_CYTMA</name>
<keyword evidence="3" id="KW-1185">Reference proteome</keyword>
<accession>A0A194URP9</accession>
<feature type="region of interest" description="Disordered" evidence="1">
    <location>
        <begin position="88"/>
        <end position="121"/>
    </location>
</feature>
<protein>
    <submittedName>
        <fullName evidence="2">Uncharacterized protein</fullName>
    </submittedName>
</protein>
<organism evidence="2 3">
    <name type="scientific">Cytospora mali</name>
    <name type="common">Apple Valsa canker fungus</name>
    <name type="synonym">Valsa mali</name>
    <dbReference type="NCBI Taxonomy" id="578113"/>
    <lineage>
        <taxon>Eukaryota</taxon>
        <taxon>Fungi</taxon>
        <taxon>Dikarya</taxon>
        <taxon>Ascomycota</taxon>
        <taxon>Pezizomycotina</taxon>
        <taxon>Sordariomycetes</taxon>
        <taxon>Sordariomycetidae</taxon>
        <taxon>Diaporthales</taxon>
        <taxon>Cytosporaceae</taxon>
        <taxon>Cytospora</taxon>
    </lineage>
</organism>
<dbReference type="Proteomes" id="UP000078576">
    <property type="component" value="Unassembled WGS sequence"/>
</dbReference>
<gene>
    <name evidence="2" type="ORF">VP1G_01755</name>
</gene>
<sequence>MNLNSVRQEQGSRPTKAEDRPLVPPGTFGAPSGPCRMVDGDVSGEAGGCEVYTNATLPPDIVAPIPMRSHVVSPLLKAYEVDEGSSSAASEAGGFSFTGESCAEQQQQHMPSSSNDRMDGSLEPAEAQSLAELNAMLSAPWTAIHNFESEELTCVWSIQFARRCFVAAATRDRDGDMAMANGSPMTSEDQAPDAVQGTPYSPFPSSYHKYTSVTTSSQLLYVPQTGDLVSVDVAPRMDMDGDVVMDEALTNYSIY</sequence>
<feature type="compositionally biased region" description="Low complexity" evidence="1">
    <location>
        <begin position="88"/>
        <end position="97"/>
    </location>
</feature>
<dbReference type="EMBL" id="KN714673">
    <property type="protein sequence ID" value="KUI54314.1"/>
    <property type="molecule type" value="Genomic_DNA"/>
</dbReference>
<feature type="compositionally biased region" description="Polar residues" evidence="1">
    <location>
        <begin position="103"/>
        <end position="115"/>
    </location>
</feature>
<feature type="compositionally biased region" description="Polar residues" evidence="1">
    <location>
        <begin position="1"/>
        <end position="13"/>
    </location>
</feature>
<feature type="region of interest" description="Disordered" evidence="1">
    <location>
        <begin position="1"/>
        <end position="39"/>
    </location>
</feature>
<dbReference type="AlphaFoldDB" id="A0A194URP9"/>
<reference evidence="3" key="1">
    <citation type="submission" date="2014-12" db="EMBL/GenBank/DDBJ databases">
        <title>Genome Sequence of Valsa Canker Pathogens Uncovers a Specific Adaption of Colonization on Woody Bark.</title>
        <authorList>
            <person name="Yin Z."/>
            <person name="Liu H."/>
            <person name="Gao X."/>
            <person name="Li Z."/>
            <person name="Song N."/>
            <person name="Ke X."/>
            <person name="Dai Q."/>
            <person name="Wu Y."/>
            <person name="Sun Y."/>
            <person name="Xu J.-R."/>
            <person name="Kang Z.K."/>
            <person name="Wang L."/>
            <person name="Huang L."/>
        </authorList>
    </citation>
    <scope>NUCLEOTIDE SEQUENCE [LARGE SCALE GENOMIC DNA]</scope>
    <source>
        <strain evidence="3">SXYL134</strain>
    </source>
</reference>